<comment type="caution">
    <text evidence="5">The sequence shown here is derived from an EMBL/GenBank/DDBJ whole genome shotgun (WGS) entry which is preliminary data.</text>
</comment>
<feature type="compositionally biased region" description="Gly residues" evidence="3">
    <location>
        <begin position="60"/>
        <end position="76"/>
    </location>
</feature>
<evidence type="ECO:0000313" key="6">
    <source>
        <dbReference type="Proteomes" id="UP000311382"/>
    </source>
</evidence>
<evidence type="ECO:0000256" key="1">
    <source>
        <dbReference type="ARBA" id="ARBA00022884"/>
    </source>
</evidence>
<dbReference type="PANTHER" id="PTHR23236:SF11">
    <property type="entry name" value="EUKARYOTIC TRANSLATION INITIATION FACTOR 4H"/>
    <property type="match status" value="1"/>
</dbReference>
<evidence type="ECO:0000259" key="4">
    <source>
        <dbReference type="PROSITE" id="PS50102"/>
    </source>
</evidence>
<evidence type="ECO:0000313" key="5">
    <source>
        <dbReference type="EMBL" id="TNY18720.1"/>
    </source>
</evidence>
<dbReference type="Gene3D" id="3.30.70.330">
    <property type="match status" value="1"/>
</dbReference>
<feature type="compositionally biased region" description="Low complexity" evidence="3">
    <location>
        <begin position="413"/>
        <end position="428"/>
    </location>
</feature>
<name>A0A5C5FPK0_9BASI</name>
<dbReference type="Proteomes" id="UP000311382">
    <property type="component" value="Unassembled WGS sequence"/>
</dbReference>
<feature type="compositionally biased region" description="Basic and acidic residues" evidence="3">
    <location>
        <begin position="288"/>
        <end position="313"/>
    </location>
</feature>
<dbReference type="SMART" id="SM00360">
    <property type="entry name" value="RRM"/>
    <property type="match status" value="1"/>
</dbReference>
<feature type="region of interest" description="Disordered" evidence="3">
    <location>
        <begin position="175"/>
        <end position="470"/>
    </location>
</feature>
<dbReference type="InterPro" id="IPR012677">
    <property type="entry name" value="Nucleotide-bd_a/b_plait_sf"/>
</dbReference>
<feature type="compositionally biased region" description="Basic and acidic residues" evidence="3">
    <location>
        <begin position="213"/>
        <end position="227"/>
    </location>
</feature>
<feature type="compositionally biased region" description="Basic and acidic residues" evidence="3">
    <location>
        <begin position="263"/>
        <end position="277"/>
    </location>
</feature>
<dbReference type="OrthoDB" id="48651at2759"/>
<dbReference type="InterPro" id="IPR035979">
    <property type="entry name" value="RBD_domain_sf"/>
</dbReference>
<organism evidence="5 6">
    <name type="scientific">Rhodotorula diobovata</name>
    <dbReference type="NCBI Taxonomy" id="5288"/>
    <lineage>
        <taxon>Eukaryota</taxon>
        <taxon>Fungi</taxon>
        <taxon>Dikarya</taxon>
        <taxon>Basidiomycota</taxon>
        <taxon>Pucciniomycotina</taxon>
        <taxon>Microbotryomycetes</taxon>
        <taxon>Sporidiobolales</taxon>
        <taxon>Sporidiobolaceae</taxon>
        <taxon>Rhodotorula</taxon>
    </lineage>
</organism>
<reference evidence="5 6" key="1">
    <citation type="submission" date="2019-03" db="EMBL/GenBank/DDBJ databases">
        <title>Rhodosporidium diobovatum UCD-FST 08-225 genome sequencing, assembly, and annotation.</title>
        <authorList>
            <person name="Fakankun I.U."/>
            <person name="Fristensky B."/>
            <person name="Levin D.B."/>
        </authorList>
    </citation>
    <scope>NUCLEOTIDE SEQUENCE [LARGE SCALE GENOMIC DNA]</scope>
    <source>
        <strain evidence="5 6">UCD-FST 08-225</strain>
    </source>
</reference>
<keyword evidence="1 2" id="KW-0694">RNA-binding</keyword>
<feature type="compositionally biased region" description="Basic and acidic residues" evidence="3">
    <location>
        <begin position="398"/>
        <end position="412"/>
    </location>
</feature>
<feature type="compositionally biased region" description="Low complexity" evidence="3">
    <location>
        <begin position="455"/>
        <end position="464"/>
    </location>
</feature>
<feature type="region of interest" description="Disordered" evidence="3">
    <location>
        <begin position="1"/>
        <end position="92"/>
    </location>
</feature>
<dbReference type="Pfam" id="PF00076">
    <property type="entry name" value="RRM_1"/>
    <property type="match status" value="1"/>
</dbReference>
<evidence type="ECO:0000256" key="3">
    <source>
        <dbReference type="SAM" id="MobiDB-lite"/>
    </source>
</evidence>
<dbReference type="PROSITE" id="PS50102">
    <property type="entry name" value="RRM"/>
    <property type="match status" value="1"/>
</dbReference>
<accession>A0A5C5FPK0</accession>
<protein>
    <recommendedName>
        <fullName evidence="4">RRM domain-containing protein</fullName>
    </recommendedName>
</protein>
<keyword evidence="6" id="KW-1185">Reference proteome</keyword>
<dbReference type="STRING" id="5288.A0A5C5FPK0"/>
<feature type="compositionally biased region" description="Low complexity" evidence="3">
    <location>
        <begin position="350"/>
        <end position="375"/>
    </location>
</feature>
<feature type="domain" description="RRM" evidence="4">
    <location>
        <begin position="95"/>
        <end position="170"/>
    </location>
</feature>
<evidence type="ECO:0000256" key="2">
    <source>
        <dbReference type="PROSITE-ProRule" id="PRU00176"/>
    </source>
</evidence>
<sequence>MAPKKGVKMDLNSFLGDSATGGSWADEVDELPTGPSAAPSFDSGDRLGGSHLTRNMAGGPRDGPGGFGGPRGGPGGFDSDRPMRAEVPIPTEPPFTAFVGNLSFETREGDLENFFDGLGVKSVRLVDGQDGKPRGFGYVEFATVDDLKNALTATGADLQGRAIRVGVAEAREARFGRADEASTWERTGPLPSLPGRSGGFGGAPRTGGFGADRPPRAEFEEVERDAPIRGGKFTPSAPTERRGPYGGADRAGAGGPGFSSYERASRPPVEEVDRDAPIRGGKFAPSEPPREQRRMFGDREPSRADEGSWERRGPLAGGAPQERRGPYGAGPGGDAPTRRPLQLSARSTTSPPADQPAAAAPSSSSRASPFGAARPVDVSSREREVEAKLAAAPSPAAPEKRDSRDRADRKDGAAAAAAGAEPSRADGAWTRKGPLAPAAAKPREVAPPVGEAKKPAPAAAAAAAAKRDDKFSFAKVGDVDEVTEGVSEL</sequence>
<gene>
    <name evidence="5" type="ORF">DMC30DRAFT_38904</name>
</gene>
<dbReference type="InterPro" id="IPR000504">
    <property type="entry name" value="RRM_dom"/>
</dbReference>
<feature type="compositionally biased region" description="Gly residues" evidence="3">
    <location>
        <begin position="196"/>
        <end position="210"/>
    </location>
</feature>
<dbReference type="EMBL" id="SOZI01000124">
    <property type="protein sequence ID" value="TNY18720.1"/>
    <property type="molecule type" value="Genomic_DNA"/>
</dbReference>
<dbReference type="GO" id="GO:0003723">
    <property type="term" value="F:RNA binding"/>
    <property type="evidence" value="ECO:0007669"/>
    <property type="project" value="UniProtKB-UniRule"/>
</dbReference>
<dbReference type="AlphaFoldDB" id="A0A5C5FPK0"/>
<proteinExistence type="predicted"/>
<dbReference type="PANTHER" id="PTHR23236">
    <property type="entry name" value="EUKARYOTIC TRANSLATION INITIATION FACTOR 4B/4H"/>
    <property type="match status" value="1"/>
</dbReference>
<dbReference type="SUPFAM" id="SSF54928">
    <property type="entry name" value="RNA-binding domain, RBD"/>
    <property type="match status" value="1"/>
</dbReference>
<dbReference type="GO" id="GO:0005730">
    <property type="term" value="C:nucleolus"/>
    <property type="evidence" value="ECO:0007669"/>
    <property type="project" value="TreeGrafter"/>
</dbReference>